<evidence type="ECO:0000313" key="2">
    <source>
        <dbReference type="Proteomes" id="UP000295741"/>
    </source>
</evidence>
<keyword evidence="2" id="KW-1185">Reference proteome</keyword>
<dbReference type="EMBL" id="SNWP01000013">
    <property type="protein sequence ID" value="TDO25437.1"/>
    <property type="molecule type" value="Genomic_DNA"/>
</dbReference>
<evidence type="ECO:0000313" key="1">
    <source>
        <dbReference type="EMBL" id="TDO25437.1"/>
    </source>
</evidence>
<sequence>MSVPDFPNGFDSWQKTHFEVVEVLCYIRSLEESERPKSFAEMVDQTATEEMYQLALSLTNKYEALSKVKDRARSLFDEIEEFVWSEVKKEKV</sequence>
<accession>A0A4R6IT07</accession>
<protein>
    <submittedName>
        <fullName evidence="1">Uncharacterized protein</fullName>
    </submittedName>
</protein>
<comment type="caution">
    <text evidence="1">The sequence shown here is derived from an EMBL/GenBank/DDBJ whole genome shotgun (WGS) entry which is preliminary data.</text>
</comment>
<proteinExistence type="predicted"/>
<dbReference type="AlphaFoldDB" id="A0A4R6IT07"/>
<dbReference type="OrthoDB" id="675801at2"/>
<gene>
    <name evidence="1" type="ORF">BC659_2979</name>
</gene>
<dbReference type="Proteomes" id="UP000295741">
    <property type="component" value="Unassembled WGS sequence"/>
</dbReference>
<dbReference type="RefSeq" id="WP_133475546.1">
    <property type="nucleotide sequence ID" value="NZ_SNWP01000013.1"/>
</dbReference>
<reference evidence="1 2" key="1">
    <citation type="submission" date="2019-03" db="EMBL/GenBank/DDBJ databases">
        <title>Genomic Encyclopedia of Archaeal and Bacterial Type Strains, Phase II (KMG-II): from individual species to whole genera.</title>
        <authorList>
            <person name="Goeker M."/>
        </authorList>
    </citation>
    <scope>NUCLEOTIDE SEQUENCE [LARGE SCALE GENOMIC DNA]</scope>
    <source>
        <strain evidence="1 2">DSM 28323</strain>
    </source>
</reference>
<organism evidence="1 2">
    <name type="scientific">Sediminibacterium goheungense</name>
    <dbReference type="NCBI Taxonomy" id="1086393"/>
    <lineage>
        <taxon>Bacteria</taxon>
        <taxon>Pseudomonadati</taxon>
        <taxon>Bacteroidota</taxon>
        <taxon>Chitinophagia</taxon>
        <taxon>Chitinophagales</taxon>
        <taxon>Chitinophagaceae</taxon>
        <taxon>Sediminibacterium</taxon>
    </lineage>
</organism>
<name>A0A4R6IT07_9BACT</name>